<dbReference type="OrthoDB" id="3268878at2"/>
<dbReference type="SUPFAM" id="SSF53187">
    <property type="entry name" value="Zn-dependent exopeptidases"/>
    <property type="match status" value="1"/>
</dbReference>
<dbReference type="PANTHER" id="PTHR30404">
    <property type="entry name" value="N-ACETYLMURAMOYL-L-ALANINE AMIDASE"/>
    <property type="match status" value="1"/>
</dbReference>
<dbReference type="RefSeq" id="WP_141925958.1">
    <property type="nucleotide sequence ID" value="NZ_VFQC01000003.1"/>
</dbReference>
<keyword evidence="1" id="KW-0378">Hydrolase</keyword>
<organism evidence="5 6">
    <name type="scientific">Haloactinospora alba</name>
    <dbReference type="NCBI Taxonomy" id="405555"/>
    <lineage>
        <taxon>Bacteria</taxon>
        <taxon>Bacillati</taxon>
        <taxon>Actinomycetota</taxon>
        <taxon>Actinomycetes</taxon>
        <taxon>Streptosporangiales</taxon>
        <taxon>Nocardiopsidaceae</taxon>
        <taxon>Haloactinospora</taxon>
    </lineage>
</organism>
<feature type="domain" description="MurNAc-LAA" evidence="4">
    <location>
        <begin position="155"/>
        <end position="280"/>
    </location>
</feature>
<dbReference type="Pfam" id="PF01520">
    <property type="entry name" value="Amidase_3"/>
    <property type="match status" value="1"/>
</dbReference>
<dbReference type="GO" id="GO:0008745">
    <property type="term" value="F:N-acetylmuramoyl-L-alanine amidase activity"/>
    <property type="evidence" value="ECO:0007669"/>
    <property type="project" value="InterPro"/>
</dbReference>
<dbReference type="Proteomes" id="UP000317422">
    <property type="component" value="Unassembled WGS sequence"/>
</dbReference>
<dbReference type="PROSITE" id="PS51257">
    <property type="entry name" value="PROKAR_LIPOPROTEIN"/>
    <property type="match status" value="1"/>
</dbReference>
<evidence type="ECO:0000256" key="3">
    <source>
        <dbReference type="SAM" id="SignalP"/>
    </source>
</evidence>
<dbReference type="GO" id="GO:0030288">
    <property type="term" value="C:outer membrane-bounded periplasmic space"/>
    <property type="evidence" value="ECO:0007669"/>
    <property type="project" value="TreeGrafter"/>
</dbReference>
<dbReference type="PANTHER" id="PTHR30404:SF0">
    <property type="entry name" value="N-ACETYLMURAMOYL-L-ALANINE AMIDASE AMIC"/>
    <property type="match status" value="1"/>
</dbReference>
<proteinExistence type="predicted"/>
<feature type="compositionally biased region" description="Polar residues" evidence="2">
    <location>
        <begin position="54"/>
        <end position="71"/>
    </location>
</feature>
<protein>
    <submittedName>
        <fullName evidence="5">N-acetylmuramoyl-L-alanine amidase</fullName>
    </submittedName>
</protein>
<keyword evidence="6" id="KW-1185">Reference proteome</keyword>
<dbReference type="Gene3D" id="3.40.630.40">
    <property type="entry name" value="Zn-dependent exopeptidases"/>
    <property type="match status" value="1"/>
</dbReference>
<sequence length="286" mass="29948">MRHTHTPTRRFAPPVLLTGAVLLALTGCSAVAGDDGSSPEPPTTDSRESPDSGDGNSTAPPTEQGPLSGTTIVVDPGHNGGNADAAEEIAEQVPSGPGEKSCDTVGAETADGYHEHEFTWDLARVVRDELESDGAEVVLTREDNDGVGPCVNERAEIGNDADADAAVSIHADGASGGSGFHVITPGEIDGYSTNADIIGPSRQLAEDVRTTFREEADQPYADYIGEEGIDERTDLGGLNLSTVPKVFLEVGNMRDPDDAEKITDSQWRERAGAALASGLAHYARRD</sequence>
<keyword evidence="3" id="KW-0732">Signal</keyword>
<dbReference type="CDD" id="cd02696">
    <property type="entry name" value="MurNAc-LAA"/>
    <property type="match status" value="1"/>
</dbReference>
<comment type="caution">
    <text evidence="5">The sequence shown here is derived from an EMBL/GenBank/DDBJ whole genome shotgun (WGS) entry which is preliminary data.</text>
</comment>
<feature type="chain" id="PRO_5039165483" evidence="3">
    <location>
        <begin position="33"/>
        <end position="286"/>
    </location>
</feature>
<evidence type="ECO:0000259" key="4">
    <source>
        <dbReference type="SMART" id="SM00646"/>
    </source>
</evidence>
<name>A0A543N6T0_9ACTN</name>
<evidence type="ECO:0000313" key="6">
    <source>
        <dbReference type="Proteomes" id="UP000317422"/>
    </source>
</evidence>
<gene>
    <name evidence="5" type="ORF">FHX37_4245</name>
</gene>
<accession>A0A543N6T0</accession>
<evidence type="ECO:0000313" key="5">
    <source>
        <dbReference type="EMBL" id="TQN27524.1"/>
    </source>
</evidence>
<evidence type="ECO:0000256" key="2">
    <source>
        <dbReference type="SAM" id="MobiDB-lite"/>
    </source>
</evidence>
<feature type="region of interest" description="Disordered" evidence="2">
    <location>
        <begin position="31"/>
        <end position="83"/>
    </location>
</feature>
<evidence type="ECO:0000256" key="1">
    <source>
        <dbReference type="ARBA" id="ARBA00022801"/>
    </source>
</evidence>
<dbReference type="InterPro" id="IPR050695">
    <property type="entry name" value="N-acetylmuramoyl_amidase_3"/>
</dbReference>
<reference evidence="5 6" key="1">
    <citation type="submission" date="2019-06" db="EMBL/GenBank/DDBJ databases">
        <title>Sequencing the genomes of 1000 actinobacteria strains.</title>
        <authorList>
            <person name="Klenk H.-P."/>
        </authorList>
    </citation>
    <scope>NUCLEOTIDE SEQUENCE [LARGE SCALE GENOMIC DNA]</scope>
    <source>
        <strain evidence="5 6">DSM 45015</strain>
    </source>
</reference>
<dbReference type="InterPro" id="IPR002508">
    <property type="entry name" value="MurNAc-LAA_cat"/>
</dbReference>
<dbReference type="EMBL" id="VFQC01000003">
    <property type="protein sequence ID" value="TQN27524.1"/>
    <property type="molecule type" value="Genomic_DNA"/>
</dbReference>
<dbReference type="GO" id="GO:0009253">
    <property type="term" value="P:peptidoglycan catabolic process"/>
    <property type="evidence" value="ECO:0007669"/>
    <property type="project" value="InterPro"/>
</dbReference>
<dbReference type="SMART" id="SM00646">
    <property type="entry name" value="Ami_3"/>
    <property type="match status" value="1"/>
</dbReference>
<dbReference type="AlphaFoldDB" id="A0A543N6T0"/>
<feature type="signal peptide" evidence="3">
    <location>
        <begin position="1"/>
        <end position="32"/>
    </location>
</feature>